<gene>
    <name evidence="1" type="ORF">TWF694_007523</name>
</gene>
<accession>A0AAV9XI10</accession>
<dbReference type="Proteomes" id="UP001365542">
    <property type="component" value="Unassembled WGS sequence"/>
</dbReference>
<comment type="caution">
    <text evidence="1">The sequence shown here is derived from an EMBL/GenBank/DDBJ whole genome shotgun (WGS) entry which is preliminary data.</text>
</comment>
<protein>
    <submittedName>
        <fullName evidence="1">Uncharacterized protein</fullName>
    </submittedName>
</protein>
<keyword evidence="2" id="KW-1185">Reference proteome</keyword>
<name>A0AAV9XI10_9PEZI</name>
<evidence type="ECO:0000313" key="1">
    <source>
        <dbReference type="EMBL" id="KAK6541733.1"/>
    </source>
</evidence>
<dbReference type="EMBL" id="JAVHJO010000003">
    <property type="protein sequence ID" value="KAK6541733.1"/>
    <property type="molecule type" value="Genomic_DNA"/>
</dbReference>
<reference evidence="1 2" key="1">
    <citation type="submission" date="2019-10" db="EMBL/GenBank/DDBJ databases">
        <authorList>
            <person name="Palmer J.M."/>
        </authorList>
    </citation>
    <scope>NUCLEOTIDE SEQUENCE [LARGE SCALE GENOMIC DNA]</scope>
    <source>
        <strain evidence="1 2">TWF694</strain>
    </source>
</reference>
<evidence type="ECO:0000313" key="2">
    <source>
        <dbReference type="Proteomes" id="UP001365542"/>
    </source>
</evidence>
<sequence>MNLSLEAWRLAYIMPSDNNIIYTGPSPKCRVILIPSERELLHSPAELGRPSSLEQDNNTHTQLVWRNLEERGHPDDENELWRTTGWNIGSFFFSSMTARMISQQSQSVMGKEVTLPTPVAPVLPLIRITPWPSVLSGIQSMLDPTVYLGCRVQFRFLLPLGRA</sequence>
<organism evidence="1 2">
    <name type="scientific">Orbilia ellipsospora</name>
    <dbReference type="NCBI Taxonomy" id="2528407"/>
    <lineage>
        <taxon>Eukaryota</taxon>
        <taxon>Fungi</taxon>
        <taxon>Dikarya</taxon>
        <taxon>Ascomycota</taxon>
        <taxon>Pezizomycotina</taxon>
        <taxon>Orbiliomycetes</taxon>
        <taxon>Orbiliales</taxon>
        <taxon>Orbiliaceae</taxon>
        <taxon>Orbilia</taxon>
    </lineage>
</organism>
<dbReference type="AlphaFoldDB" id="A0AAV9XI10"/>
<proteinExistence type="predicted"/>